<proteinExistence type="predicted"/>
<organism evidence="2 3">
    <name type="scientific">Halalkaliarchaeum desulfuricum</name>
    <dbReference type="NCBI Taxonomy" id="2055893"/>
    <lineage>
        <taxon>Archaea</taxon>
        <taxon>Methanobacteriati</taxon>
        <taxon>Methanobacteriota</taxon>
        <taxon>Stenosarchaea group</taxon>
        <taxon>Halobacteria</taxon>
        <taxon>Halobacteriales</taxon>
        <taxon>Haloferacaceae</taxon>
        <taxon>Halalkaliarchaeum</taxon>
    </lineage>
</organism>
<evidence type="ECO:0000259" key="1">
    <source>
        <dbReference type="PROSITE" id="PS51352"/>
    </source>
</evidence>
<feature type="domain" description="Thioredoxin" evidence="1">
    <location>
        <begin position="2"/>
        <end position="159"/>
    </location>
</feature>
<dbReference type="GO" id="GO:0004601">
    <property type="term" value="F:peroxidase activity"/>
    <property type="evidence" value="ECO:0007669"/>
    <property type="project" value="UniProtKB-KW"/>
</dbReference>
<dbReference type="GeneID" id="37877351"/>
<keyword evidence="3" id="KW-1185">Reference proteome</keyword>
<evidence type="ECO:0000313" key="2">
    <source>
        <dbReference type="EMBL" id="AUX08644.1"/>
    </source>
</evidence>
<sequence>MVSQGQTAPDFIAPAVDGGRTVELVLFELIERYEAVVLLFAPCTFVPEPTAEWLAVERAGWPDHERIGTVGLSADSLYAAYAYADRYGFSFPIVSDFHGGVSDQYELLADEWESHGDVPRRAAVVVDGDWTVRAVETVEDPHDRVQPGPATRTADALEKCGIDVERPDVDYDIV</sequence>
<accession>A0A343THS2</accession>
<dbReference type="RefSeq" id="WP_119815923.1">
    <property type="nucleotide sequence ID" value="NZ_CP025066.1"/>
</dbReference>
<dbReference type="EC" id="1.11.1.15" evidence="2"/>
<dbReference type="InterPro" id="IPR036249">
    <property type="entry name" value="Thioredoxin-like_sf"/>
</dbReference>
<dbReference type="PROSITE" id="PS51352">
    <property type="entry name" value="THIOREDOXIN_2"/>
    <property type="match status" value="1"/>
</dbReference>
<dbReference type="Pfam" id="PF00578">
    <property type="entry name" value="AhpC-TSA"/>
    <property type="match status" value="1"/>
</dbReference>
<keyword evidence="2" id="KW-0560">Oxidoreductase</keyword>
<dbReference type="AlphaFoldDB" id="A0A343THS2"/>
<dbReference type="InterPro" id="IPR013766">
    <property type="entry name" value="Thioredoxin_domain"/>
</dbReference>
<dbReference type="KEGG" id="hdf:AArcSl_1006"/>
<dbReference type="InterPro" id="IPR000866">
    <property type="entry name" value="AhpC/TSA"/>
</dbReference>
<dbReference type="Gene3D" id="3.40.30.10">
    <property type="entry name" value="Glutaredoxin"/>
    <property type="match status" value="1"/>
</dbReference>
<keyword evidence="2" id="KW-0575">Peroxidase</keyword>
<dbReference type="SUPFAM" id="SSF52833">
    <property type="entry name" value="Thioredoxin-like"/>
    <property type="match status" value="1"/>
</dbReference>
<gene>
    <name evidence="2" type="ORF">AArcSl_1006</name>
</gene>
<dbReference type="Proteomes" id="UP000263012">
    <property type="component" value="Chromosome"/>
</dbReference>
<dbReference type="OrthoDB" id="165617at2157"/>
<evidence type="ECO:0000313" key="3">
    <source>
        <dbReference type="Proteomes" id="UP000263012"/>
    </source>
</evidence>
<name>A0A343THS2_9EURY</name>
<dbReference type="EMBL" id="CP025066">
    <property type="protein sequence ID" value="AUX08644.1"/>
    <property type="molecule type" value="Genomic_DNA"/>
</dbReference>
<reference evidence="3" key="1">
    <citation type="submission" date="2017-11" db="EMBL/GenBank/DDBJ databases">
        <title>Phenotypic and genomic properties of facultatively anaerobic sulfur-reducing natronoarchaea from hypersaline soda lakes.</title>
        <authorList>
            <person name="Sorokin D.Y."/>
            <person name="Kublanov I.V."/>
            <person name="Roman P."/>
            <person name="Sinninghe Damste J.S."/>
            <person name="Golyshin P.N."/>
            <person name="Rojo D."/>
            <person name="Ciordia S."/>
            <person name="Mena M.D.C."/>
            <person name="Ferrer M."/>
            <person name="Messina E."/>
            <person name="Smedile F."/>
            <person name="La Spada G."/>
            <person name="La Cono V."/>
            <person name="Yakimov M.M."/>
        </authorList>
    </citation>
    <scope>NUCLEOTIDE SEQUENCE [LARGE SCALE GENOMIC DNA]</scope>
    <source>
        <strain evidence="3">AArc-Sl</strain>
    </source>
</reference>
<protein>
    <submittedName>
        <fullName evidence="2">Peroxiredoxin</fullName>
        <ecNumber evidence="2">1.11.1.15</ecNumber>
    </submittedName>
</protein>